<feature type="region of interest" description="Disordered" evidence="1">
    <location>
        <begin position="470"/>
        <end position="605"/>
    </location>
</feature>
<dbReference type="InterPro" id="IPR052782">
    <property type="entry name" value="Oocyte-zygote_transition_reg"/>
</dbReference>
<feature type="compositionally biased region" description="Basic residues" evidence="1">
    <location>
        <begin position="65"/>
        <end position="80"/>
    </location>
</feature>
<evidence type="ECO:0000256" key="1">
    <source>
        <dbReference type="SAM" id="MobiDB-lite"/>
    </source>
</evidence>
<dbReference type="Proteomes" id="UP000230233">
    <property type="component" value="Chromosome IV"/>
</dbReference>
<dbReference type="CDD" id="cd00047">
    <property type="entry name" value="PTPc"/>
    <property type="match status" value="1"/>
</dbReference>
<accession>A0A2G5TVL0</accession>
<gene>
    <name evidence="4" type="primary">Cnig_chr_IV.g12052</name>
    <name evidence="4" type="ORF">B9Z55_012052</name>
</gene>
<dbReference type="PROSITE" id="PS00383">
    <property type="entry name" value="TYR_PHOSPHATASE_1"/>
    <property type="match status" value="1"/>
</dbReference>
<feature type="compositionally biased region" description="Basic and acidic residues" evidence="1">
    <location>
        <begin position="581"/>
        <end position="605"/>
    </location>
</feature>
<feature type="domain" description="Tyrosine-protein phosphatase" evidence="2">
    <location>
        <begin position="159"/>
        <end position="385"/>
    </location>
</feature>
<dbReference type="EMBL" id="PDUG01000004">
    <property type="protein sequence ID" value="PIC31308.1"/>
    <property type="molecule type" value="Genomic_DNA"/>
</dbReference>
<feature type="compositionally biased region" description="Polar residues" evidence="1">
    <location>
        <begin position="8"/>
        <end position="17"/>
    </location>
</feature>
<organism evidence="4 5">
    <name type="scientific">Caenorhabditis nigoni</name>
    <dbReference type="NCBI Taxonomy" id="1611254"/>
    <lineage>
        <taxon>Eukaryota</taxon>
        <taxon>Metazoa</taxon>
        <taxon>Ecdysozoa</taxon>
        <taxon>Nematoda</taxon>
        <taxon>Chromadorea</taxon>
        <taxon>Rhabditida</taxon>
        <taxon>Rhabditina</taxon>
        <taxon>Rhabditomorpha</taxon>
        <taxon>Rhabditoidea</taxon>
        <taxon>Rhabditidae</taxon>
        <taxon>Peloderinae</taxon>
        <taxon>Caenorhabditis</taxon>
    </lineage>
</organism>
<dbReference type="InterPro" id="IPR016130">
    <property type="entry name" value="Tyr_Pase_AS"/>
</dbReference>
<name>A0A2G5TVL0_9PELO</name>
<feature type="region of interest" description="Disordered" evidence="1">
    <location>
        <begin position="619"/>
        <end position="648"/>
    </location>
</feature>
<reference evidence="5" key="1">
    <citation type="submission" date="2017-10" db="EMBL/GenBank/DDBJ databases">
        <title>Rapid genome shrinkage in a self-fertile nematode reveals novel sperm competition proteins.</title>
        <authorList>
            <person name="Yin D."/>
            <person name="Schwarz E.M."/>
            <person name="Thomas C.G."/>
            <person name="Felde R.L."/>
            <person name="Korf I.F."/>
            <person name="Cutter A.D."/>
            <person name="Schartner C.M."/>
            <person name="Ralston E.J."/>
            <person name="Meyer B.J."/>
            <person name="Haag E.S."/>
        </authorList>
    </citation>
    <scope>NUCLEOTIDE SEQUENCE [LARGE SCALE GENOMIC DNA]</scope>
    <source>
        <strain evidence="5">JU1422</strain>
    </source>
</reference>
<dbReference type="PROSITE" id="PS50055">
    <property type="entry name" value="TYR_PHOSPHATASE_PTP"/>
    <property type="match status" value="1"/>
</dbReference>
<feature type="compositionally biased region" description="Basic and acidic residues" evidence="1">
    <location>
        <begin position="470"/>
        <end position="479"/>
    </location>
</feature>
<protein>
    <recommendedName>
        <fullName evidence="6">Tyrosine-protein phosphatase domain-containing protein</fullName>
    </recommendedName>
</protein>
<evidence type="ECO:0000259" key="2">
    <source>
        <dbReference type="PROSITE" id="PS50055"/>
    </source>
</evidence>
<evidence type="ECO:0000259" key="3">
    <source>
        <dbReference type="PROSITE" id="PS50056"/>
    </source>
</evidence>
<dbReference type="InterPro" id="IPR029021">
    <property type="entry name" value="Prot-tyrosine_phosphatase-like"/>
</dbReference>
<dbReference type="PANTHER" id="PTHR46163:SF25">
    <property type="entry name" value="PROTEIN-TYROSINE PHOSPHATASE"/>
    <property type="match status" value="1"/>
</dbReference>
<dbReference type="PANTHER" id="PTHR46163">
    <property type="entry name" value="TYROSINE-PROTEIN PHOSPHATASE-RELATED"/>
    <property type="match status" value="1"/>
</dbReference>
<feature type="region of interest" description="Disordered" evidence="1">
    <location>
        <begin position="429"/>
        <end position="456"/>
    </location>
</feature>
<feature type="compositionally biased region" description="Basic and acidic residues" evidence="1">
    <location>
        <begin position="487"/>
        <end position="508"/>
    </location>
</feature>
<dbReference type="Gene3D" id="3.90.190.10">
    <property type="entry name" value="Protein tyrosine phosphatase superfamily"/>
    <property type="match status" value="1"/>
</dbReference>
<dbReference type="OrthoDB" id="10253954at2759"/>
<evidence type="ECO:0000313" key="5">
    <source>
        <dbReference type="Proteomes" id="UP000230233"/>
    </source>
</evidence>
<feature type="compositionally biased region" description="Pro residues" evidence="1">
    <location>
        <begin position="565"/>
        <end position="576"/>
    </location>
</feature>
<dbReference type="SUPFAM" id="SSF52799">
    <property type="entry name" value="(Phosphotyrosine protein) phosphatases II"/>
    <property type="match status" value="1"/>
</dbReference>
<dbReference type="FunFam" id="3.90.190.10:FF:000114">
    <property type="entry name" value="Tyrosine-protein phosphatase"/>
    <property type="match status" value="1"/>
</dbReference>
<sequence length="648" mass="73385">MHRKRTRGNNNNNSQDDGTSRKLTKKPSEEKCDDNQKTTRRSGVFRRLGFMMHGDKEKQENGSTQKRRKKKGTERKRKSHCAWNPDKKVHFNIEKAHATIPLKGEKGEPATITDIQKKVFLKFAMDAVKKSPPEYSTEFLTKVKPYPGHPMERKIFDANPTKNRYKDVVCNDITRVVLNDGGDNDYIHANYVNGLNTPFILSQGPTAATVVDFWRMIVHTKTAYIVMLCEVTEDGKPKCEQYFPDKVGEMASYGPWVIMCSTEDDKDANIIKRTFLVKNKDNGKEHVLKHLHTKSWPDRSVPNSTLCLLRMLYIVRSAQGPVTVHCSAGIGRTGTFVAIEACLQILTDGKELDLLATCKALRNSRAGSIQVDIQYMTLVQIILNYGKDNGYWEDSDLDDRVELLTWNIQQFIQTRGKVDHVIAFPSTPALAQPQGNAPAPPAAKEPTPHHTPVQKAQECVEKICKKILDPIKKDKDHKEHKDHKDHHKDNKEHKSPKDHKSPKEPEQHHKCHKVHPIPTLVTKSTTEDAEEAEEPKMQATQKVEIKEVKETVVQKEEDSVMTGAPGPPPLPSPVHIPSPLTKKDNSKDKIFKDTMSKDSNSKDTMELNLKVSKELGLETQSAEKAKADSKESNFKLMKKHSANRSQYL</sequence>
<dbReference type="Pfam" id="PF00102">
    <property type="entry name" value="Y_phosphatase"/>
    <property type="match status" value="1"/>
</dbReference>
<comment type="caution">
    <text evidence="4">The sequence shown here is derived from an EMBL/GenBank/DDBJ whole genome shotgun (WGS) entry which is preliminary data.</text>
</comment>
<feature type="compositionally biased region" description="Basic and acidic residues" evidence="1">
    <location>
        <begin position="26"/>
        <end position="37"/>
    </location>
</feature>
<feature type="compositionally biased region" description="Basic and acidic residues" evidence="1">
    <location>
        <begin position="619"/>
        <end position="633"/>
    </location>
</feature>
<dbReference type="InterPro" id="IPR000242">
    <property type="entry name" value="PTP_cat"/>
</dbReference>
<evidence type="ECO:0008006" key="6">
    <source>
        <dbReference type="Google" id="ProtNLM"/>
    </source>
</evidence>
<feature type="region of interest" description="Disordered" evidence="1">
    <location>
        <begin position="1"/>
        <end position="80"/>
    </location>
</feature>
<dbReference type="SMART" id="SM00404">
    <property type="entry name" value="PTPc_motif"/>
    <property type="match status" value="1"/>
</dbReference>
<dbReference type="PROSITE" id="PS50056">
    <property type="entry name" value="TYR_PHOSPHATASE_2"/>
    <property type="match status" value="1"/>
</dbReference>
<dbReference type="STRING" id="1611254.A0A2G5TVL0"/>
<dbReference type="AlphaFoldDB" id="A0A2G5TVL0"/>
<dbReference type="PRINTS" id="PR00700">
    <property type="entry name" value="PRTYPHPHTASE"/>
</dbReference>
<dbReference type="InterPro" id="IPR003595">
    <property type="entry name" value="Tyr_Pase_cat"/>
</dbReference>
<feature type="domain" description="Tyrosine specific protein phosphatases" evidence="3">
    <location>
        <begin position="309"/>
        <end position="376"/>
    </location>
</feature>
<feature type="compositionally biased region" description="Basic and acidic residues" evidence="1">
    <location>
        <begin position="543"/>
        <end position="558"/>
    </location>
</feature>
<dbReference type="GO" id="GO:0004725">
    <property type="term" value="F:protein tyrosine phosphatase activity"/>
    <property type="evidence" value="ECO:0007669"/>
    <property type="project" value="InterPro"/>
</dbReference>
<keyword evidence="5" id="KW-1185">Reference proteome</keyword>
<proteinExistence type="predicted"/>
<evidence type="ECO:0000313" key="4">
    <source>
        <dbReference type="EMBL" id="PIC31308.1"/>
    </source>
</evidence>
<dbReference type="SMART" id="SM00194">
    <property type="entry name" value="PTPc"/>
    <property type="match status" value="1"/>
</dbReference>
<dbReference type="InterPro" id="IPR000387">
    <property type="entry name" value="Tyr_Pase_dom"/>
</dbReference>